<proteinExistence type="predicted"/>
<sequence length="176" mass="20038">MTHAEDDSGDVRVVTALNRNSSLPLTQRSYGLGSTYAESRVTAYWRKDVQGCPALELEVGYQKTTVHIASELKDSPCAYDHVHAHEMNHLAIYRKWLEESPERLGAVFKERFAMLTALDAPQRGQETVRLALQEFGKVRAQHDQFDSEEEYAANQAVCERFIPKMLDRLEKEGKLP</sequence>
<organism evidence="1 2">
    <name type="scientific">Azohydromonas caseinilytica</name>
    <dbReference type="NCBI Taxonomy" id="2728836"/>
    <lineage>
        <taxon>Bacteria</taxon>
        <taxon>Pseudomonadati</taxon>
        <taxon>Pseudomonadota</taxon>
        <taxon>Betaproteobacteria</taxon>
        <taxon>Burkholderiales</taxon>
        <taxon>Sphaerotilaceae</taxon>
        <taxon>Azohydromonas</taxon>
    </lineage>
</organism>
<reference evidence="1 2" key="1">
    <citation type="submission" date="2020-04" db="EMBL/GenBank/DDBJ databases">
        <title>Azohydromonas sp. isolated from soil.</title>
        <authorList>
            <person name="Dahal R.H."/>
        </authorList>
    </citation>
    <scope>NUCLEOTIDE SEQUENCE [LARGE SCALE GENOMIC DNA]</scope>
    <source>
        <strain evidence="1 2">G-1-1-14</strain>
    </source>
</reference>
<accession>A0A848FBV6</accession>
<evidence type="ECO:0000313" key="1">
    <source>
        <dbReference type="EMBL" id="NML17677.1"/>
    </source>
</evidence>
<protein>
    <recommendedName>
        <fullName evidence="3">Secreted Zn-dependent protease</fullName>
    </recommendedName>
</protein>
<dbReference type="RefSeq" id="WP_169162582.1">
    <property type="nucleotide sequence ID" value="NZ_JABBFW010000021.1"/>
</dbReference>
<gene>
    <name evidence="1" type="ORF">HHL10_22150</name>
</gene>
<keyword evidence="2" id="KW-1185">Reference proteome</keyword>
<dbReference type="AlphaFoldDB" id="A0A848FBV6"/>
<name>A0A848FBV6_9BURK</name>
<evidence type="ECO:0000313" key="2">
    <source>
        <dbReference type="Proteomes" id="UP000574067"/>
    </source>
</evidence>
<comment type="caution">
    <text evidence="1">The sequence shown here is derived from an EMBL/GenBank/DDBJ whole genome shotgun (WGS) entry which is preliminary data.</text>
</comment>
<evidence type="ECO:0008006" key="3">
    <source>
        <dbReference type="Google" id="ProtNLM"/>
    </source>
</evidence>
<dbReference type="Proteomes" id="UP000574067">
    <property type="component" value="Unassembled WGS sequence"/>
</dbReference>
<dbReference type="EMBL" id="JABBFW010000021">
    <property type="protein sequence ID" value="NML17677.1"/>
    <property type="molecule type" value="Genomic_DNA"/>
</dbReference>